<evidence type="ECO:0000313" key="3">
    <source>
        <dbReference type="EMBL" id="RCJ03792.1"/>
    </source>
</evidence>
<dbReference type="PANTHER" id="PTHR11941:SF169">
    <property type="entry name" value="(7AS)-7A-METHYL-1,5-DIOXO-2,3,5,6,7,7A-HEXAHYDRO-1H-INDENE-CARBOXYL-COA HYDROLASE"/>
    <property type="match status" value="1"/>
</dbReference>
<dbReference type="InterPro" id="IPR029045">
    <property type="entry name" value="ClpP/crotonase-like_dom_sf"/>
</dbReference>
<evidence type="ECO:0000313" key="4">
    <source>
        <dbReference type="Proteomes" id="UP000253501"/>
    </source>
</evidence>
<dbReference type="EMBL" id="QDHA01000125">
    <property type="protein sequence ID" value="RCJ03792.1"/>
    <property type="molecule type" value="Genomic_DNA"/>
</dbReference>
<organism evidence="3 4">
    <name type="scientific">Cupriavidus necator</name>
    <name type="common">Alcaligenes eutrophus</name>
    <name type="synonym">Ralstonia eutropha</name>
    <dbReference type="NCBI Taxonomy" id="106590"/>
    <lineage>
        <taxon>Bacteria</taxon>
        <taxon>Pseudomonadati</taxon>
        <taxon>Pseudomonadota</taxon>
        <taxon>Betaproteobacteria</taxon>
        <taxon>Burkholderiales</taxon>
        <taxon>Burkholderiaceae</taxon>
        <taxon>Cupriavidus</taxon>
    </lineage>
</organism>
<keyword evidence="3" id="KW-0413">Isomerase</keyword>
<accession>A0A367P7J3</accession>
<proteinExistence type="predicted"/>
<comment type="caution">
    <text evidence="3">The sequence shown here is derived from an EMBL/GenBank/DDBJ whole genome shotgun (WGS) entry which is preliminary data.</text>
</comment>
<dbReference type="Gene3D" id="3.90.226.10">
    <property type="entry name" value="2-enoyl-CoA Hydratase, Chain A, domain 1"/>
    <property type="match status" value="1"/>
</dbReference>
<name>A0A367P7J3_CUPNE</name>
<keyword evidence="1" id="KW-0443">Lipid metabolism</keyword>
<dbReference type="InterPro" id="IPR001753">
    <property type="entry name" value="Enoyl-CoA_hydra/iso"/>
</dbReference>
<dbReference type="RefSeq" id="WP_114136010.1">
    <property type="nucleotide sequence ID" value="NZ_CP068436.1"/>
</dbReference>
<keyword evidence="2" id="KW-0456">Lyase</keyword>
<dbReference type="Proteomes" id="UP000253501">
    <property type="component" value="Unassembled WGS sequence"/>
</dbReference>
<reference evidence="3 4" key="1">
    <citation type="submission" date="2018-04" db="EMBL/GenBank/DDBJ databases">
        <title>Cupriavidus necator CR12 genome sequencing and assembly.</title>
        <authorList>
            <person name="Ben Fekih I."/>
            <person name="Mazhar H.S."/>
            <person name="Bello S.K."/>
            <person name="Rensing C."/>
        </authorList>
    </citation>
    <scope>NUCLEOTIDE SEQUENCE [LARGE SCALE GENOMIC DNA]</scope>
    <source>
        <strain evidence="3 4">CR12</strain>
    </source>
</reference>
<evidence type="ECO:0000256" key="1">
    <source>
        <dbReference type="ARBA" id="ARBA00023098"/>
    </source>
</evidence>
<sequence length="240" mass="26606">MNENLIVNRDADSVTLTLNRPDKLNALSPELVEALIQAIRQAHTDDAVRLIAFRGMGRNLCAGFDLGSLDQETDASLLLRLVRIETLLQLIAHSPCMTVAYAHGRNFGAGVDLFAACKRRYATSDTKFRMPGLLFDLVLGTRRFAALVGNERAREILQTVREISADEANQIDLVSRVTEQDDWTTLFARDLKDATMLSPRAQESLYAAVHPPTADVDMAALVRSAAEPGLRQRIEQYLGR</sequence>
<protein>
    <submittedName>
        <fullName evidence="3">Enoyl-CoA hydratase/isomerase family protein</fullName>
    </submittedName>
</protein>
<evidence type="ECO:0000256" key="2">
    <source>
        <dbReference type="ARBA" id="ARBA00023239"/>
    </source>
</evidence>
<dbReference type="GO" id="GO:0016829">
    <property type="term" value="F:lyase activity"/>
    <property type="evidence" value="ECO:0007669"/>
    <property type="project" value="UniProtKB-KW"/>
</dbReference>
<dbReference type="SUPFAM" id="SSF52096">
    <property type="entry name" value="ClpP/crotonase"/>
    <property type="match status" value="1"/>
</dbReference>
<gene>
    <name evidence="3" type="ORF">DDK22_35565</name>
</gene>
<dbReference type="PANTHER" id="PTHR11941">
    <property type="entry name" value="ENOYL-COA HYDRATASE-RELATED"/>
    <property type="match status" value="1"/>
</dbReference>
<dbReference type="Pfam" id="PF00378">
    <property type="entry name" value="ECH_1"/>
    <property type="match status" value="1"/>
</dbReference>
<dbReference type="GO" id="GO:0006635">
    <property type="term" value="P:fatty acid beta-oxidation"/>
    <property type="evidence" value="ECO:0007669"/>
    <property type="project" value="TreeGrafter"/>
</dbReference>
<dbReference type="AlphaFoldDB" id="A0A367P7J3"/>
<dbReference type="GO" id="GO:0016853">
    <property type="term" value="F:isomerase activity"/>
    <property type="evidence" value="ECO:0007669"/>
    <property type="project" value="UniProtKB-KW"/>
</dbReference>
<dbReference type="CDD" id="cd06558">
    <property type="entry name" value="crotonase-like"/>
    <property type="match status" value="1"/>
</dbReference>